<dbReference type="PANTHER" id="PTHR32039">
    <property type="entry name" value="MAGNESIUM-CHELATASE SUBUNIT CHLI"/>
    <property type="match status" value="1"/>
</dbReference>
<dbReference type="Proteomes" id="UP000182360">
    <property type="component" value="Unassembled WGS sequence"/>
</dbReference>
<dbReference type="InterPro" id="IPR014721">
    <property type="entry name" value="Ribsml_uS5_D2-typ_fold_subgr"/>
</dbReference>
<dbReference type="InterPro" id="IPR025158">
    <property type="entry name" value="Mg_chelat-rel_C"/>
</dbReference>
<evidence type="ECO:0000313" key="6">
    <source>
        <dbReference type="Proteomes" id="UP000182360"/>
    </source>
</evidence>
<dbReference type="InterPro" id="IPR045006">
    <property type="entry name" value="CHLI-like"/>
</dbReference>
<dbReference type="SUPFAM" id="SSF52540">
    <property type="entry name" value="P-loop containing nucleoside triphosphate hydrolases"/>
    <property type="match status" value="1"/>
</dbReference>
<feature type="domain" description="Mg chelatase-related protein C-terminal" evidence="4">
    <location>
        <begin position="423"/>
        <end position="512"/>
    </location>
</feature>
<accession>A0A1H9HKK8</accession>
<dbReference type="InterPro" id="IPR001208">
    <property type="entry name" value="MCM_dom"/>
</dbReference>
<evidence type="ECO:0000256" key="1">
    <source>
        <dbReference type="ARBA" id="ARBA00022741"/>
    </source>
</evidence>
<keyword evidence="6" id="KW-1185">Reference proteome</keyword>
<evidence type="ECO:0000259" key="4">
    <source>
        <dbReference type="Pfam" id="PF13335"/>
    </source>
</evidence>
<protein>
    <submittedName>
        <fullName evidence="5">Magnesium chelatase family protein</fullName>
    </submittedName>
</protein>
<dbReference type="Pfam" id="PF13335">
    <property type="entry name" value="Mg_chelatase_C"/>
    <property type="match status" value="1"/>
</dbReference>
<dbReference type="PRINTS" id="PR01657">
    <property type="entry name" value="MCMFAMILY"/>
</dbReference>
<feature type="domain" description="Magnesium chelatase ChlI-like catalytic" evidence="3">
    <location>
        <begin position="207"/>
        <end position="410"/>
    </location>
</feature>
<dbReference type="Gene3D" id="3.40.50.300">
    <property type="entry name" value="P-loop containing nucleotide triphosphate hydrolases"/>
    <property type="match status" value="1"/>
</dbReference>
<dbReference type="InterPro" id="IPR004482">
    <property type="entry name" value="Mg_chelat-rel"/>
</dbReference>
<organism evidence="5 6">
    <name type="scientific">Treponema bryantii</name>
    <dbReference type="NCBI Taxonomy" id="163"/>
    <lineage>
        <taxon>Bacteria</taxon>
        <taxon>Pseudomonadati</taxon>
        <taxon>Spirochaetota</taxon>
        <taxon>Spirochaetia</taxon>
        <taxon>Spirochaetales</taxon>
        <taxon>Treponemataceae</taxon>
        <taxon>Treponema</taxon>
    </lineage>
</organism>
<sequence length="523" mass="56475">MQIYSFSPFGYEGALVTVEVDLRRGIPATDIVGLADGAVKESRERMQAAIRNSGFEYPGERVLISLSPADLKKEGAGFDLPVALGVLGAKAMEDGFSGFIDEPLLVMGELELSGRIRAVKGVHAAVSTAAASGIMRCIVPVQNADEAREIAGVQVYGADSLENAFRAMSDPSFYVARNMENGENMIPPGCINQDGVFFPEIVPGYEFAELKGQKQLVRALQIAAAGGHNLIAMGAPGCGKTMAIQKFPAINPVLTTDEAQSVTRIWSLAGLIKPSEPLIRIPPFRIPHQTASIEGICGGGPTCRPGEISLAHNGVLFLDEAAEFRSSVLQMLRVPLENGTISLSRAGRTTVYPARFQLLMAVNPCPCGNYGSHSKICLCSLKSIDQYWKKFSAPLLDRVDIRVFVENKAEENCEPEERPGLTTTEEIRTGVARAIKAQRKRQGIKNAQLSPQEILDFCALDTEGRKSLDNATLRYGFSPRAIASCLKVARTIADIAGAKDIAKEHMDEAIDFHKLCSTLPPEL</sequence>
<name>A0A1H9HKK8_9SPIR</name>
<evidence type="ECO:0000259" key="3">
    <source>
        <dbReference type="Pfam" id="PF01078"/>
    </source>
</evidence>
<dbReference type="Pfam" id="PF01078">
    <property type="entry name" value="Mg_chelatase"/>
    <property type="match status" value="1"/>
</dbReference>
<dbReference type="STRING" id="163.SAMN04487775_101475"/>
<dbReference type="PANTHER" id="PTHR32039:SF7">
    <property type="entry name" value="COMPETENCE PROTEIN COMM"/>
    <property type="match status" value="1"/>
</dbReference>
<evidence type="ECO:0000256" key="2">
    <source>
        <dbReference type="ARBA" id="ARBA00022840"/>
    </source>
</evidence>
<proteinExistence type="predicted"/>
<dbReference type="OrthoDB" id="9813147at2"/>
<dbReference type="InterPro" id="IPR027417">
    <property type="entry name" value="P-loop_NTPase"/>
</dbReference>
<dbReference type="InterPro" id="IPR020568">
    <property type="entry name" value="Ribosomal_Su5_D2-typ_SF"/>
</dbReference>
<dbReference type="NCBIfam" id="TIGR00368">
    <property type="entry name" value="YifB family Mg chelatase-like AAA ATPase"/>
    <property type="match status" value="1"/>
</dbReference>
<dbReference type="RefSeq" id="WP_074644370.1">
    <property type="nucleotide sequence ID" value="NZ_FOFU01000007.1"/>
</dbReference>
<dbReference type="EMBL" id="FOFU01000007">
    <property type="protein sequence ID" value="SEQ62881.1"/>
    <property type="molecule type" value="Genomic_DNA"/>
</dbReference>
<gene>
    <name evidence="5" type="ORF">SAMN04487977_10747</name>
</gene>
<dbReference type="SUPFAM" id="SSF54211">
    <property type="entry name" value="Ribosomal protein S5 domain 2-like"/>
    <property type="match status" value="1"/>
</dbReference>
<dbReference type="GO" id="GO:0003677">
    <property type="term" value="F:DNA binding"/>
    <property type="evidence" value="ECO:0007669"/>
    <property type="project" value="InterPro"/>
</dbReference>
<dbReference type="InterPro" id="IPR000523">
    <property type="entry name" value="Mg_chelatse_chII-like_cat_dom"/>
</dbReference>
<keyword evidence="2" id="KW-0067">ATP-binding</keyword>
<evidence type="ECO:0000313" key="5">
    <source>
        <dbReference type="EMBL" id="SEQ62881.1"/>
    </source>
</evidence>
<dbReference type="Pfam" id="PF13541">
    <property type="entry name" value="ChlI"/>
    <property type="match status" value="1"/>
</dbReference>
<dbReference type="Gene3D" id="3.30.230.10">
    <property type="match status" value="1"/>
</dbReference>
<dbReference type="AlphaFoldDB" id="A0A1H9HKK8"/>
<dbReference type="GO" id="GO:0005524">
    <property type="term" value="F:ATP binding"/>
    <property type="evidence" value="ECO:0007669"/>
    <property type="project" value="UniProtKB-KW"/>
</dbReference>
<reference evidence="5 6" key="1">
    <citation type="submission" date="2016-10" db="EMBL/GenBank/DDBJ databases">
        <authorList>
            <person name="de Groot N.N."/>
        </authorList>
    </citation>
    <scope>NUCLEOTIDE SEQUENCE [LARGE SCALE GENOMIC DNA]</scope>
    <source>
        <strain evidence="5 6">B25</strain>
    </source>
</reference>
<keyword evidence="1" id="KW-0547">Nucleotide-binding</keyword>